<sequence length="1140" mass="118249">MLASLLVAGTALGVVGLTALPVAAQPNTGLAAQTVASGDARFQIVSPTVIRTEYAGDGQFTDGATFNVVGRDDFAAAPFTTTTTDGWLTIDTGQMLVKYRVGSGDFTGENLSVSLVTSSGQSVSGSPWATTDAAECISGSLCEAEGLSLAGLSLATNHSGYTGQGFVAGYEAVGNALTFQTTIGQAGTDNLTLRYANSQGGDGKVTDRTLSASVDGGAAQTLTLPPTAGWDSWSLASVPLTLTQGEHRITVTRAAGDSGQINLDSLALVAPGAGYPAPTVAVSSCTFGALCEAETGTLAGGANIGADHNGASAGSFLAGLGQGASATTHVTGVPADGEYAMQVRYANGQSAARSIAVQSNSGTPTAVSLPATSGWDYWNTVSTPIQLAAGNNDVTIGCPDASSCQLNIDTVALVQSDSPLLAPHAALGGYRRDLDQVNGSPKTNPGLLFQDGWSLVDDTTSSLYDPTTKAVTARGDHGGQAYHDGYVFGYGTNYEQALKDLSQLTGPTMLLPQWAYGVWYSEYYDRTASEFTDQIVPKFRSEGVPVDVMAIDTDFKAKDTWNGWEVDTNKFPDMKGLLASLEAEGIHNTLNIHPTIQSDDPKFAAAQTTANGAFSPSTDTNKFLIDWSDPAQLKAYFDLHSEFQSDGADIYWLDWCCNEQSKYSANGVTPDAFINSQYAAYTNDALGGRGFAFSRAYGSLTAGGYGNPQAVPTGPWADKRTTLHFTGDTRSTWQMLQGEVGYTPGESAATGLASISHDIGGHFGGDQKPGAEEGSTQLPGDLYARWVQFGAFQPIDRLHSNHSDRLPWQYDAATDASATSFLNLRESLVPLSYTLAAQATATGTPIVKPLYLQYPTSQQAYSMAGREYLYGSDILVAPVTTPGDTATTSVWFPDGSQWVDYFTGETHEGGTTADVTTGLDRMPVFVRSGGIVPTRTNNVTNDSQNPLTDVTVNVATGADGSFTLYEDDGGAAESVKSATTALSYTQQATGGKLNIAPVSGTFTGQVTNRAWTAAFTNAAQPAVVTVDGVAVGASAWTYDAASRTVSVKVAARPLSEATTVAFSTEADAIPTSTPTPPPTIGGGSSPATPAPVAGQGNGQSPSGNLAATGSEVALIGLVATLLLAAGAGVFVAGRRRRQMR</sequence>
<dbReference type="InterPro" id="IPR033403">
    <property type="entry name" value="DUF5110"/>
</dbReference>
<comment type="similarity">
    <text evidence="1">Belongs to the glycosyl hydrolase 31 family.</text>
</comment>
<dbReference type="InterPro" id="IPR013780">
    <property type="entry name" value="Glyco_hydro_b"/>
</dbReference>
<evidence type="ECO:0000256" key="4">
    <source>
        <dbReference type="SAM" id="SignalP"/>
    </source>
</evidence>
<organism evidence="6 7">
    <name type="scientific">Subtercola vilae</name>
    <dbReference type="NCBI Taxonomy" id="2056433"/>
    <lineage>
        <taxon>Bacteria</taxon>
        <taxon>Bacillati</taxon>
        <taxon>Actinomycetota</taxon>
        <taxon>Actinomycetes</taxon>
        <taxon>Micrococcales</taxon>
        <taxon>Microbacteriaceae</taxon>
        <taxon>Subtercola</taxon>
    </lineage>
</organism>
<name>A0A4T2C8X7_9MICO</name>
<dbReference type="PANTHER" id="PTHR43863">
    <property type="entry name" value="HYDROLASE, PUTATIVE (AFU_ORTHOLOGUE AFUA_1G03140)-RELATED"/>
    <property type="match status" value="1"/>
</dbReference>
<keyword evidence="7" id="KW-1185">Reference proteome</keyword>
<feature type="domain" description="CBM6" evidence="5">
    <location>
        <begin position="140"/>
        <end position="269"/>
    </location>
</feature>
<dbReference type="OrthoDB" id="176168at2"/>
<dbReference type="InterPro" id="IPR005084">
    <property type="entry name" value="CBM6"/>
</dbReference>
<dbReference type="GO" id="GO:0005975">
    <property type="term" value="P:carbohydrate metabolic process"/>
    <property type="evidence" value="ECO:0007669"/>
    <property type="project" value="InterPro"/>
</dbReference>
<evidence type="ECO:0000256" key="2">
    <source>
        <dbReference type="SAM" id="MobiDB-lite"/>
    </source>
</evidence>
<evidence type="ECO:0000313" key="6">
    <source>
        <dbReference type="EMBL" id="TIH40399.1"/>
    </source>
</evidence>
<dbReference type="InterPro" id="IPR048395">
    <property type="entry name" value="Glyco_hydro_31_C"/>
</dbReference>
<dbReference type="Gene3D" id="2.60.40.1180">
    <property type="entry name" value="Golgi alpha-mannosidase II"/>
    <property type="match status" value="2"/>
</dbReference>
<evidence type="ECO:0000259" key="5">
    <source>
        <dbReference type="PROSITE" id="PS51175"/>
    </source>
</evidence>
<dbReference type="InterPro" id="IPR008979">
    <property type="entry name" value="Galactose-bd-like_sf"/>
</dbReference>
<feature type="region of interest" description="Disordered" evidence="2">
    <location>
        <begin position="1067"/>
        <end position="1104"/>
    </location>
</feature>
<dbReference type="SUPFAM" id="SSF51011">
    <property type="entry name" value="Glycosyl hydrolase domain"/>
    <property type="match status" value="1"/>
</dbReference>
<dbReference type="Pfam" id="PF01055">
    <property type="entry name" value="Glyco_hydro_31_2nd"/>
    <property type="match status" value="1"/>
</dbReference>
<dbReference type="Gene3D" id="2.60.120.260">
    <property type="entry name" value="Galactose-binding domain-like"/>
    <property type="match status" value="2"/>
</dbReference>
<feature type="signal peptide" evidence="4">
    <location>
        <begin position="1"/>
        <end position="24"/>
    </location>
</feature>
<accession>A0A4T2C8X7</accession>
<keyword evidence="3" id="KW-0812">Transmembrane</keyword>
<dbReference type="GO" id="GO:0030246">
    <property type="term" value="F:carbohydrate binding"/>
    <property type="evidence" value="ECO:0007669"/>
    <property type="project" value="InterPro"/>
</dbReference>
<dbReference type="InterPro" id="IPR000322">
    <property type="entry name" value="Glyco_hydro_31_TIM"/>
</dbReference>
<dbReference type="SUPFAM" id="SSF49785">
    <property type="entry name" value="Galactose-binding domain-like"/>
    <property type="match status" value="2"/>
</dbReference>
<comment type="caution">
    <text evidence="6">The sequence shown here is derived from an EMBL/GenBank/DDBJ whole genome shotgun (WGS) entry which is preliminary data.</text>
</comment>
<dbReference type="PANTHER" id="PTHR43863:SF2">
    <property type="entry name" value="MALTASE-GLUCOAMYLASE"/>
    <property type="match status" value="1"/>
</dbReference>
<protein>
    <submittedName>
        <fullName evidence="6">Carbohydrate-binding protein</fullName>
    </submittedName>
</protein>
<dbReference type="GO" id="GO:0004553">
    <property type="term" value="F:hydrolase activity, hydrolyzing O-glycosyl compounds"/>
    <property type="evidence" value="ECO:0007669"/>
    <property type="project" value="InterPro"/>
</dbReference>
<keyword evidence="3" id="KW-0472">Membrane</keyword>
<evidence type="ECO:0000256" key="3">
    <source>
        <dbReference type="SAM" id="Phobius"/>
    </source>
</evidence>
<feature type="transmembrane region" description="Helical" evidence="3">
    <location>
        <begin position="1112"/>
        <end position="1133"/>
    </location>
</feature>
<feature type="domain" description="CBM6" evidence="5">
    <location>
        <begin position="289"/>
        <end position="414"/>
    </location>
</feature>
<dbReference type="Gene3D" id="3.20.20.80">
    <property type="entry name" value="Glycosidases"/>
    <property type="match status" value="1"/>
</dbReference>
<keyword evidence="3" id="KW-1133">Transmembrane helix</keyword>
<reference evidence="6 7" key="1">
    <citation type="journal article" date="2019" name="Microorganisms">
        <title>Systematic Affiliation and Genome Analysis of Subtercola vilae DB165(T) with Particular Emphasis on Cold Adaptation of an Isolate from a High-Altitude Cold Volcano Lake.</title>
        <authorList>
            <person name="Villalobos A.S."/>
            <person name="Wiese J."/>
            <person name="Imhoff J.F."/>
            <person name="Dorador C."/>
            <person name="Keller A."/>
            <person name="Hentschel U."/>
        </authorList>
    </citation>
    <scope>NUCLEOTIDE SEQUENCE [LARGE SCALE GENOMIC DNA]</scope>
    <source>
        <strain evidence="6 7">DB165</strain>
    </source>
</reference>
<dbReference type="CDD" id="cd04083">
    <property type="entry name" value="CBM35_Lmo2446-like"/>
    <property type="match status" value="1"/>
</dbReference>
<dbReference type="PROSITE" id="PS51175">
    <property type="entry name" value="CBM6"/>
    <property type="match status" value="2"/>
</dbReference>
<feature type="chain" id="PRO_5039011699" evidence="4">
    <location>
        <begin position="25"/>
        <end position="1140"/>
    </location>
</feature>
<dbReference type="InterPro" id="IPR017853">
    <property type="entry name" value="GH"/>
</dbReference>
<evidence type="ECO:0000313" key="7">
    <source>
        <dbReference type="Proteomes" id="UP000306192"/>
    </source>
</evidence>
<dbReference type="AlphaFoldDB" id="A0A4T2C8X7"/>
<dbReference type="Pfam" id="PF03422">
    <property type="entry name" value="CBM_6"/>
    <property type="match status" value="2"/>
</dbReference>
<dbReference type="Pfam" id="PF17137">
    <property type="entry name" value="DUF5110"/>
    <property type="match status" value="1"/>
</dbReference>
<gene>
    <name evidence="6" type="ORF">D4765_02265</name>
</gene>
<dbReference type="SUPFAM" id="SSF51445">
    <property type="entry name" value="(Trans)glycosidases"/>
    <property type="match status" value="1"/>
</dbReference>
<dbReference type="Proteomes" id="UP000306192">
    <property type="component" value="Unassembled WGS sequence"/>
</dbReference>
<dbReference type="Pfam" id="PF21365">
    <property type="entry name" value="Glyco_hydro_31_3rd"/>
    <property type="match status" value="1"/>
</dbReference>
<dbReference type="EMBL" id="QYRT01000003">
    <property type="protein sequence ID" value="TIH40399.1"/>
    <property type="molecule type" value="Genomic_DNA"/>
</dbReference>
<evidence type="ECO:0000256" key="1">
    <source>
        <dbReference type="ARBA" id="ARBA00007806"/>
    </source>
</evidence>
<proteinExistence type="inferred from homology"/>
<dbReference type="InterPro" id="IPR051816">
    <property type="entry name" value="Glycosyl_Hydrolase_31"/>
</dbReference>
<keyword evidence="4" id="KW-0732">Signal</keyword>